<organism evidence="1 2">
    <name type="scientific">Heyndrickxia acidicola</name>
    <dbReference type="NCBI Taxonomy" id="209389"/>
    <lineage>
        <taxon>Bacteria</taxon>
        <taxon>Bacillati</taxon>
        <taxon>Bacillota</taxon>
        <taxon>Bacilli</taxon>
        <taxon>Bacillales</taxon>
        <taxon>Bacillaceae</taxon>
        <taxon>Heyndrickxia</taxon>
    </lineage>
</organism>
<dbReference type="RefSeq" id="WP_066267302.1">
    <property type="nucleotide sequence ID" value="NZ_JARMAB010000008.1"/>
</dbReference>
<comment type="caution">
    <text evidence="1">The sequence shown here is derived from an EMBL/GenBank/DDBJ whole genome shotgun (WGS) entry which is preliminary data.</text>
</comment>
<dbReference type="Proteomes" id="UP001341444">
    <property type="component" value="Unassembled WGS sequence"/>
</dbReference>
<reference evidence="1 2" key="1">
    <citation type="submission" date="2023-03" db="EMBL/GenBank/DDBJ databases">
        <title>Bacillus Genome Sequencing.</title>
        <authorList>
            <person name="Dunlap C."/>
        </authorList>
    </citation>
    <scope>NUCLEOTIDE SEQUENCE [LARGE SCALE GENOMIC DNA]</scope>
    <source>
        <strain evidence="1 2">B-23453</strain>
    </source>
</reference>
<keyword evidence="2" id="KW-1185">Reference proteome</keyword>
<proteinExistence type="predicted"/>
<evidence type="ECO:0000313" key="1">
    <source>
        <dbReference type="EMBL" id="MED1202959.1"/>
    </source>
</evidence>
<dbReference type="EMBL" id="JARMAB010000008">
    <property type="protein sequence ID" value="MED1202959.1"/>
    <property type="molecule type" value="Genomic_DNA"/>
</dbReference>
<name>A0ABU6MEU2_9BACI</name>
<accession>A0ABU6MEU2</accession>
<gene>
    <name evidence="1" type="ORF">P4T90_07600</name>
</gene>
<sequence length="256" mass="30538">MKSYADNPDIIYIHVNEVDRYVLSHGIEFKEFMRAVPDLNNLLLLAHKYDDGTFNHHTLFEYVEADLIQRLRGEEIYNYGDFCWIDFEEEEALNVLEAQEIAELLYLSHIKNHLRLPFYRKLNNRFAYLSHEDSWFNKTYYRSFDDFYSILGEVIAGKLSDTKGEKSFFGRKKKRDIPSIPKEVLYPFIEDMKEGMVISIGKSVQTRPQLEIPIWVIGDYYNMDEMYEEYSENQNLPVDGKLVYDRKAKEWRAFVK</sequence>
<protein>
    <submittedName>
        <fullName evidence="1">Uncharacterized protein</fullName>
    </submittedName>
</protein>
<evidence type="ECO:0000313" key="2">
    <source>
        <dbReference type="Proteomes" id="UP001341444"/>
    </source>
</evidence>